<proteinExistence type="predicted"/>
<dbReference type="Proteomes" id="UP001589867">
    <property type="component" value="Unassembled WGS sequence"/>
</dbReference>
<organism evidence="1 2">
    <name type="scientific">Phytohabitans kaempferiae</name>
    <dbReference type="NCBI Taxonomy" id="1620943"/>
    <lineage>
        <taxon>Bacteria</taxon>
        <taxon>Bacillati</taxon>
        <taxon>Actinomycetota</taxon>
        <taxon>Actinomycetes</taxon>
        <taxon>Micromonosporales</taxon>
        <taxon>Micromonosporaceae</taxon>
    </lineage>
</organism>
<reference evidence="1 2" key="1">
    <citation type="submission" date="2024-09" db="EMBL/GenBank/DDBJ databases">
        <authorList>
            <person name="Sun Q."/>
            <person name="Mori K."/>
        </authorList>
    </citation>
    <scope>NUCLEOTIDE SEQUENCE [LARGE SCALE GENOMIC DNA]</scope>
    <source>
        <strain evidence="1 2">TBRC 3947</strain>
    </source>
</reference>
<comment type="caution">
    <text evidence="1">The sequence shown here is derived from an EMBL/GenBank/DDBJ whole genome shotgun (WGS) entry which is preliminary data.</text>
</comment>
<dbReference type="RefSeq" id="WP_377254419.1">
    <property type="nucleotide sequence ID" value="NZ_JBHLUH010000052.1"/>
</dbReference>
<protein>
    <recommendedName>
        <fullName evidence="3">WXG100 family type VII secretion target</fullName>
    </recommendedName>
</protein>
<keyword evidence="2" id="KW-1185">Reference proteome</keyword>
<evidence type="ECO:0008006" key="3">
    <source>
        <dbReference type="Google" id="ProtNLM"/>
    </source>
</evidence>
<accession>A0ABV6M921</accession>
<sequence length="104" mass="11087">MADETGIDPDGALRMFSQLSGIGQDIDAALSRVVNIRSTVVEPWGNDEYGRPFGGQREQNALDALDGVGVVVEGLTDLSKVGRDAINEFVKLDGENGQRLGPDN</sequence>
<gene>
    <name evidence="1" type="ORF">ACFFIA_25090</name>
</gene>
<evidence type="ECO:0000313" key="2">
    <source>
        <dbReference type="Proteomes" id="UP001589867"/>
    </source>
</evidence>
<dbReference type="EMBL" id="JBHLUH010000052">
    <property type="protein sequence ID" value="MFC0530923.1"/>
    <property type="molecule type" value="Genomic_DNA"/>
</dbReference>
<evidence type="ECO:0000313" key="1">
    <source>
        <dbReference type="EMBL" id="MFC0530923.1"/>
    </source>
</evidence>
<name>A0ABV6M921_9ACTN</name>